<name>A0ACC5VUP4_9GAMM</name>
<comment type="caution">
    <text evidence="1">The sequence shown here is derived from an EMBL/GenBank/DDBJ whole genome shotgun (WGS) entry which is preliminary data.</text>
</comment>
<accession>A0ACC5VUP4</accession>
<organism evidence="1 2">
    <name type="scientific">Vreelandella aquamarina</name>
    <dbReference type="NCBI Taxonomy" id="77097"/>
    <lineage>
        <taxon>Bacteria</taxon>
        <taxon>Pseudomonadati</taxon>
        <taxon>Pseudomonadota</taxon>
        <taxon>Gammaproteobacteria</taxon>
        <taxon>Oceanospirillales</taxon>
        <taxon>Halomonadaceae</taxon>
        <taxon>Vreelandella</taxon>
    </lineage>
</organism>
<gene>
    <name evidence="1" type="ORF">HW452_10585</name>
</gene>
<sequence>MNNLQAYTYNENNNHNYTIAIQPIVDGDLKHIADELLYRANESSYSADISDDLQATARACAVAIYEIGIVSLCGQRQLFINASHQWLTDPDLRGLPADQIVIEVLENTPATDEVIASLQHLRQQGYTIALDDFVANEDSEKLLPYCDIVKIDISTPVDTDLVSRLLSRGVTLLAERVETQADFKACQQMGFTLFQGYFYEKPIIQASSSIRRTASRANQLQLLASLYKERTSLTDIADLIIRDPYLLSAIFKRANSADKGAHKPTARLVNCLQILGIRELRTLVSILMMASNSPASRLNLINGLTRGFTCELMAEQRNLDGQEGFIVGLFSLMPTIMETDLNTLLQEVRLGRDIEKALTSQAGALGRLLQDIQSAESGEPPSDFPTDALLRAAKQARMLIDAHSAP</sequence>
<evidence type="ECO:0000313" key="1">
    <source>
        <dbReference type="EMBL" id="MBZ5487970.1"/>
    </source>
</evidence>
<proteinExistence type="predicted"/>
<keyword evidence="2" id="KW-1185">Reference proteome</keyword>
<reference evidence="1" key="1">
    <citation type="submission" date="2020-06" db="EMBL/GenBank/DDBJ databases">
        <title>Whole Genome Sequence of Halomonas aquamarina MB598.</title>
        <authorList>
            <person name="Pervaiz M."/>
            <person name="Fariq A."/>
            <person name="Yasmin A."/>
            <person name="Welch M."/>
        </authorList>
    </citation>
    <scope>NUCLEOTIDE SEQUENCE</scope>
    <source>
        <strain evidence="1">MB598</strain>
    </source>
</reference>
<evidence type="ECO:0000313" key="2">
    <source>
        <dbReference type="Proteomes" id="UP001319846"/>
    </source>
</evidence>
<dbReference type="Proteomes" id="UP001319846">
    <property type="component" value="Unassembled WGS sequence"/>
</dbReference>
<dbReference type="EMBL" id="JABYQT010000005">
    <property type="protein sequence ID" value="MBZ5487970.1"/>
    <property type="molecule type" value="Genomic_DNA"/>
</dbReference>
<protein>
    <submittedName>
        <fullName evidence="1">EAL domain-containing protein</fullName>
    </submittedName>
</protein>